<feature type="domain" description="AB hydrolase-1" evidence="1">
    <location>
        <begin position="2"/>
        <end position="226"/>
    </location>
</feature>
<organism evidence="2 3">
    <name type="scientific">Rathayibacter toxicus</name>
    <dbReference type="NCBI Taxonomy" id="145458"/>
    <lineage>
        <taxon>Bacteria</taxon>
        <taxon>Bacillati</taxon>
        <taxon>Actinomycetota</taxon>
        <taxon>Actinomycetes</taxon>
        <taxon>Micrococcales</taxon>
        <taxon>Microbacteriaceae</taxon>
        <taxon>Rathayibacter</taxon>
    </lineage>
</organism>
<dbReference type="Proteomes" id="UP000052979">
    <property type="component" value="Unassembled WGS sequence"/>
</dbReference>
<dbReference type="GO" id="GO:0016020">
    <property type="term" value="C:membrane"/>
    <property type="evidence" value="ECO:0007669"/>
    <property type="project" value="TreeGrafter"/>
</dbReference>
<dbReference type="PATRIC" id="fig|145458.7.peg.2210"/>
<dbReference type="Pfam" id="PF00561">
    <property type="entry name" value="Abhydrolase_1"/>
    <property type="match status" value="1"/>
</dbReference>
<dbReference type="RefSeq" id="WP_042734331.1">
    <property type="nucleotide sequence ID" value="NZ_CP010848.1"/>
</dbReference>
<reference evidence="2 3" key="1">
    <citation type="submission" date="2015-04" db="EMBL/GenBank/DDBJ databases">
        <title>Draft genome sequence of Rathayibacter toxicus strain FH-142 (AKA 70134 or CS 32), a Western Australian isolate.</title>
        <authorList>
            <consortium name="Consortium for Microbial Forensics and Genomics (microFORGE)"/>
            <person name="Knight B.M."/>
            <person name="Roberts D.P."/>
            <person name="Lin D."/>
            <person name="Hari K."/>
            <person name="Fletcher J."/>
            <person name="Melcher U."/>
            <person name="Blagden T."/>
            <person name="Luster D.G."/>
            <person name="Sechler A.J."/>
            <person name="Schneider W.L."/>
            <person name="Winegar R.A."/>
        </authorList>
    </citation>
    <scope>NUCLEOTIDE SEQUENCE [LARGE SCALE GENOMIC DNA]</scope>
    <source>
        <strain evidence="2 3">FH142</strain>
    </source>
</reference>
<comment type="caution">
    <text evidence="2">The sequence shown here is derived from an EMBL/GenBank/DDBJ whole genome shotgun (WGS) entry which is preliminary data.</text>
</comment>
<name>A0A0C5BFL1_9MICO</name>
<protein>
    <recommendedName>
        <fullName evidence="1">AB hydrolase-1 domain-containing protein</fullName>
    </recommendedName>
</protein>
<dbReference type="Gene3D" id="3.40.50.1820">
    <property type="entry name" value="alpha/beta hydrolase"/>
    <property type="match status" value="1"/>
</dbReference>
<keyword evidence="3" id="KW-1185">Reference proteome</keyword>
<dbReference type="EMBL" id="LBFI01000049">
    <property type="protein sequence ID" value="KKM44954.1"/>
    <property type="molecule type" value="Genomic_DNA"/>
</dbReference>
<proteinExistence type="predicted"/>
<evidence type="ECO:0000259" key="1">
    <source>
        <dbReference type="Pfam" id="PF00561"/>
    </source>
</evidence>
<evidence type="ECO:0000313" key="3">
    <source>
        <dbReference type="Proteomes" id="UP000052979"/>
    </source>
</evidence>
<sequence>MTILLLHGLGADRSQPLELLHPALPAGSEIIAPDLRAHGASKLLGSATDFSLDALTDEVMEAVVRAGAAHKPLTVLGISLGAAIALHLTLRKVLPIDHAVFIRPAFTAEPLPDNLAAFPLIAQLLYDRGPKRGERMFRASWAFARAAQVSPASAETLAQQFHAQLAQERTVRLAEIPRNTAYRDPSELGGVIARTLVVAAERDPVHPVAVAEAWAQALPHADLVQVPSRDAGLALQQERIREHVRNWLAQL</sequence>
<dbReference type="InterPro" id="IPR029058">
    <property type="entry name" value="AB_hydrolase_fold"/>
</dbReference>
<dbReference type="GeneID" id="93666408"/>
<dbReference type="AlphaFoldDB" id="A0A0C5BFL1"/>
<dbReference type="GO" id="GO:0003824">
    <property type="term" value="F:catalytic activity"/>
    <property type="evidence" value="ECO:0007669"/>
    <property type="project" value="UniProtKB-ARBA"/>
</dbReference>
<dbReference type="PRINTS" id="PR00111">
    <property type="entry name" value="ABHYDROLASE"/>
</dbReference>
<gene>
    <name evidence="2" type="ORF">VT73_07510</name>
</gene>
<dbReference type="PANTHER" id="PTHR43798:SF33">
    <property type="entry name" value="HYDROLASE, PUTATIVE (AFU_ORTHOLOGUE AFUA_2G14860)-RELATED"/>
    <property type="match status" value="1"/>
</dbReference>
<dbReference type="InterPro" id="IPR050266">
    <property type="entry name" value="AB_hydrolase_sf"/>
</dbReference>
<dbReference type="eggNOG" id="COG2267">
    <property type="taxonomic scope" value="Bacteria"/>
</dbReference>
<dbReference type="InterPro" id="IPR000073">
    <property type="entry name" value="AB_hydrolase_1"/>
</dbReference>
<dbReference type="PANTHER" id="PTHR43798">
    <property type="entry name" value="MONOACYLGLYCEROL LIPASE"/>
    <property type="match status" value="1"/>
</dbReference>
<dbReference type="KEGG" id="rtc:APU90_07345"/>
<dbReference type="KEGG" id="rtx:TI83_09720"/>
<accession>A0A0C5BFL1</accession>
<dbReference type="STRING" id="145458.APU90_07345"/>
<dbReference type="SUPFAM" id="SSF53474">
    <property type="entry name" value="alpha/beta-Hydrolases"/>
    <property type="match status" value="1"/>
</dbReference>
<evidence type="ECO:0000313" key="2">
    <source>
        <dbReference type="EMBL" id="KKM44954.1"/>
    </source>
</evidence>